<dbReference type="Proteomes" id="UP000009286">
    <property type="component" value="Chromosome"/>
</dbReference>
<dbReference type="AlphaFoldDB" id="G2KRB5"/>
<protein>
    <submittedName>
        <fullName evidence="1">Uncharacterized protein</fullName>
    </submittedName>
</protein>
<name>G2KRB5_MICAA</name>
<dbReference type="RefSeq" id="WP_014102385.1">
    <property type="nucleotide sequence ID" value="NC_016026.1"/>
</dbReference>
<evidence type="ECO:0000313" key="1">
    <source>
        <dbReference type="EMBL" id="AEP09162.1"/>
    </source>
</evidence>
<reference evidence="1 2" key="1">
    <citation type="journal article" date="2011" name="BMC Genomics">
        <title>Genomic insights into an obligate epibiotic bacterial predator: Micavibrio aeruginosavorus ARL-13.</title>
        <authorList>
            <person name="Wang Z."/>
            <person name="Kadouri D."/>
            <person name="Wu M."/>
        </authorList>
    </citation>
    <scope>NUCLEOTIDE SEQUENCE [LARGE SCALE GENOMIC DNA]</scope>
    <source>
        <strain evidence="1 2">ARL-13</strain>
    </source>
</reference>
<evidence type="ECO:0000313" key="2">
    <source>
        <dbReference type="Proteomes" id="UP000009286"/>
    </source>
</evidence>
<dbReference type="KEGG" id="mai:MICA_829"/>
<dbReference type="HOGENOM" id="CLU_625305_0_0_5"/>
<keyword evidence="2" id="KW-1185">Reference proteome</keyword>
<organism evidence="1 2">
    <name type="scientific">Micavibrio aeruginosavorus (strain ARL-13)</name>
    <dbReference type="NCBI Taxonomy" id="856793"/>
    <lineage>
        <taxon>Bacteria</taxon>
        <taxon>Pseudomonadati</taxon>
        <taxon>Bdellovibrionota</taxon>
        <taxon>Bdellovibrionia</taxon>
        <taxon>Bdellovibrionales</taxon>
        <taxon>Pseudobdellovibrionaceae</taxon>
        <taxon>Micavibrio</taxon>
    </lineage>
</organism>
<proteinExistence type="predicted"/>
<accession>G2KRB5</accession>
<sequence>MKFLGISFGFNKGSGGAQTTAALPAPAECSASGVAASFQRAVYGVTCRTLSYPAVVAGDAVYYRALATTTTLDQWCIQKITERAVQLESNKAPVATPNRKIDVVKEGLGFFDALTYLARVEQASKIDPIGPTREELGMDHYEAFGLLHDIIPDVNGMPQPTIGGHPAVAGVYADTATAALYDARGQLELKSMLAPKAQMDARGNVLNLGEKLRNFMVQSRKEDDLKRAAQIMTLWVDLCAEIWNRDDLCISDQGYPSYDSEPYNDLAQSSLNYRYGVDIQCYRFDSAYDYRASSVFSRCEKILSGITTFSAEEKATVHSYLREVAYIAMVQDAAYVLREAKNTSDEAAKASKTISSIQDSAARLQSEANGKAYYKDAVADEYQRRFMADVESWTMLKAMPDHIVSAARAMQRMAGEAAQMRHQVLVEAKAAQSKNRLG</sequence>
<dbReference type="EMBL" id="CP002382">
    <property type="protein sequence ID" value="AEP09162.1"/>
    <property type="molecule type" value="Genomic_DNA"/>
</dbReference>
<dbReference type="STRING" id="856793.MICA_829"/>
<gene>
    <name evidence="1" type="ordered locus">MICA_829</name>
</gene>